<dbReference type="OrthoDB" id="129805at2759"/>
<comment type="caution">
    <text evidence="6">The sequence shown here is derived from an EMBL/GenBank/DDBJ whole genome shotgun (WGS) entry which is preliminary data.</text>
</comment>
<organism evidence="6 7">
    <name type="scientific">Phytophthora palmivora</name>
    <dbReference type="NCBI Taxonomy" id="4796"/>
    <lineage>
        <taxon>Eukaryota</taxon>
        <taxon>Sar</taxon>
        <taxon>Stramenopiles</taxon>
        <taxon>Oomycota</taxon>
        <taxon>Peronosporomycetes</taxon>
        <taxon>Peronosporales</taxon>
        <taxon>Peronosporaceae</taxon>
        <taxon>Phytophthora</taxon>
    </lineage>
</organism>
<dbReference type="AlphaFoldDB" id="A0A2P4XS52"/>
<evidence type="ECO:0000256" key="3">
    <source>
        <dbReference type="ARBA" id="ARBA00022525"/>
    </source>
</evidence>
<proteinExistence type="inferred from homology"/>
<dbReference type="Pfam" id="PF16810">
    <property type="entry name" value="RXLR"/>
    <property type="match status" value="1"/>
</dbReference>
<keyword evidence="3 5" id="KW-0964">Secreted</keyword>
<gene>
    <name evidence="6" type="ORF">PHPALM_15461</name>
</gene>
<evidence type="ECO:0000256" key="4">
    <source>
        <dbReference type="ARBA" id="ARBA00022729"/>
    </source>
</evidence>
<protein>
    <recommendedName>
        <fullName evidence="5">RxLR effector protein</fullName>
    </recommendedName>
</protein>
<reference evidence="6 7" key="1">
    <citation type="journal article" date="2017" name="Genome Biol. Evol.">
        <title>Phytophthora megakarya and P. palmivora, closely related causal agents of cacao black pod rot, underwent increases in genome sizes and gene numbers by different mechanisms.</title>
        <authorList>
            <person name="Ali S.S."/>
            <person name="Shao J."/>
            <person name="Lary D.J."/>
            <person name="Kronmiller B."/>
            <person name="Shen D."/>
            <person name="Strem M.D."/>
            <person name="Amoako-Attah I."/>
            <person name="Akrofi A.Y."/>
            <person name="Begoude B.A."/>
            <person name="Ten Hoopen G.M."/>
            <person name="Coulibaly K."/>
            <person name="Kebe B.I."/>
            <person name="Melnick R.L."/>
            <person name="Guiltinan M.J."/>
            <person name="Tyler B.M."/>
            <person name="Meinhardt L.W."/>
            <person name="Bailey B.A."/>
        </authorList>
    </citation>
    <scope>NUCLEOTIDE SEQUENCE [LARGE SCALE GENOMIC DNA]</scope>
    <source>
        <strain evidence="7">sbr112.9</strain>
    </source>
</reference>
<accession>A0A2P4XS52</accession>
<comment type="function">
    <text evidence="5">Effector that suppresses plant defense responses during pathogen infection.</text>
</comment>
<evidence type="ECO:0000256" key="2">
    <source>
        <dbReference type="ARBA" id="ARBA00010400"/>
    </source>
</evidence>
<dbReference type="EMBL" id="NCKW01008234">
    <property type="protein sequence ID" value="POM68384.1"/>
    <property type="molecule type" value="Genomic_DNA"/>
</dbReference>
<comment type="similarity">
    <text evidence="2 5">Belongs to the RxLR effector family.</text>
</comment>
<keyword evidence="7" id="KW-1185">Reference proteome</keyword>
<evidence type="ECO:0000256" key="1">
    <source>
        <dbReference type="ARBA" id="ARBA00004613"/>
    </source>
</evidence>
<evidence type="ECO:0000313" key="6">
    <source>
        <dbReference type="EMBL" id="POM68384.1"/>
    </source>
</evidence>
<comment type="domain">
    <text evidence="5">The RxLR-dEER motif acts to carry the protein into the host cell cytoplasm through binding to cell surface phosphatidylinositol-3-phosphate.</text>
</comment>
<name>A0A2P4XS52_9STRA</name>
<dbReference type="InterPro" id="IPR031825">
    <property type="entry name" value="RXLR"/>
</dbReference>
<feature type="chain" id="PRO_5028510443" description="RxLR effector protein" evidence="5">
    <location>
        <begin position="24"/>
        <end position="175"/>
    </location>
</feature>
<dbReference type="Proteomes" id="UP000237271">
    <property type="component" value="Unassembled WGS sequence"/>
</dbReference>
<comment type="subcellular location">
    <subcellularLocation>
        <location evidence="1 5">Secreted</location>
    </subcellularLocation>
</comment>
<evidence type="ECO:0000256" key="5">
    <source>
        <dbReference type="RuleBase" id="RU367124"/>
    </source>
</evidence>
<feature type="signal peptide" evidence="5">
    <location>
        <begin position="1"/>
        <end position="23"/>
    </location>
</feature>
<evidence type="ECO:0000313" key="7">
    <source>
        <dbReference type="Proteomes" id="UP000237271"/>
    </source>
</evidence>
<keyword evidence="4 5" id="KW-0732">Signal</keyword>
<dbReference type="GO" id="GO:0005576">
    <property type="term" value="C:extracellular region"/>
    <property type="evidence" value="ECO:0007669"/>
    <property type="project" value="UniProtKB-SubCell"/>
</dbReference>
<sequence>MRYSKFLSVLVISAVLIYSNVLANTTDSDQISDSMSSRATRSLEAAQSGNSKIFLRTLKALSVDSKSRDEAQEEERSAIVGTFKNLFKGPAARKAAKAAKAAKVAEQNKLLSNWYGKLLERDDFLYDAMAVWRRQGKSGDTISTEMMAVGRSADEASIISRRFDQYSLEMKNAGK</sequence>